<reference evidence="1" key="1">
    <citation type="submission" date="2012-05" db="EMBL/GenBank/DDBJ databases">
        <authorList>
            <person name="Krishnakumar V."/>
            <person name="Cheung F."/>
            <person name="Xiao Y."/>
            <person name="Chan A."/>
            <person name="Moskal W.A."/>
            <person name="Town C.D."/>
        </authorList>
    </citation>
    <scope>NUCLEOTIDE SEQUENCE</scope>
</reference>
<protein>
    <submittedName>
        <fullName evidence="1">Uncharacterized protein</fullName>
    </submittedName>
</protein>
<proteinExistence type="evidence at transcript level"/>
<accession>I3T652</accession>
<organism evidence="1">
    <name type="scientific">Lotus japonicus</name>
    <name type="common">Lotus corniculatus var. japonicus</name>
    <dbReference type="NCBI Taxonomy" id="34305"/>
    <lineage>
        <taxon>Eukaryota</taxon>
        <taxon>Viridiplantae</taxon>
        <taxon>Streptophyta</taxon>
        <taxon>Embryophyta</taxon>
        <taxon>Tracheophyta</taxon>
        <taxon>Spermatophyta</taxon>
        <taxon>Magnoliopsida</taxon>
        <taxon>eudicotyledons</taxon>
        <taxon>Gunneridae</taxon>
        <taxon>Pentapetalae</taxon>
        <taxon>rosids</taxon>
        <taxon>fabids</taxon>
        <taxon>Fabales</taxon>
        <taxon>Fabaceae</taxon>
        <taxon>Papilionoideae</taxon>
        <taxon>50 kb inversion clade</taxon>
        <taxon>NPAAA clade</taxon>
        <taxon>Hologalegina</taxon>
        <taxon>robinioid clade</taxon>
        <taxon>Loteae</taxon>
        <taxon>Lotus</taxon>
    </lineage>
</organism>
<name>I3T652_LOTJA</name>
<sequence length="101" mass="12197">MFRNIYNYSHFKHNIDQGRERRGYYFCIEFHWYSNIVLYVQLKCPGSVIHIFSSPKLIKSVPPQSSIFIAFFTNSFQHVVQKIEFLSFNTWLTIWPVHFSK</sequence>
<dbReference type="AlphaFoldDB" id="I3T652"/>
<evidence type="ECO:0000313" key="1">
    <source>
        <dbReference type="EMBL" id="AFK47994.1"/>
    </source>
</evidence>
<dbReference type="EMBL" id="BT148200">
    <property type="protein sequence ID" value="AFK47994.1"/>
    <property type="molecule type" value="mRNA"/>
</dbReference>